<proteinExistence type="predicted"/>
<protein>
    <submittedName>
        <fullName evidence="1">Uncharacterized protein</fullName>
    </submittedName>
</protein>
<sequence>MGKVKIFETSNGDIYAFPEDQELARVKAFLHSADDTRPIDVRSRIDTHGAVTHWREDNPARWCRSYPSDHPSIPTPKDFDQRRKVLPRKPELRESKIFQGSDGSVRRIDARRELDVVVAFLWARLSPRYSRADLLRIDNDGNGLTVYTLHGTAALWCKVFAAGRPDAPAVTE</sequence>
<evidence type="ECO:0000313" key="1">
    <source>
        <dbReference type="EMBL" id="NMD86711.1"/>
    </source>
</evidence>
<dbReference type="EMBL" id="JABAEW010000014">
    <property type="protein sequence ID" value="NMD86711.1"/>
    <property type="molecule type" value="Genomic_DNA"/>
</dbReference>
<dbReference type="RefSeq" id="WP_168962342.1">
    <property type="nucleotide sequence ID" value="NZ_JABAEW010000014.1"/>
</dbReference>
<dbReference type="AlphaFoldDB" id="A0A848AUV0"/>
<comment type="caution">
    <text evidence="1">The sequence shown here is derived from an EMBL/GenBank/DDBJ whole genome shotgun (WGS) entry which is preliminary data.</text>
</comment>
<dbReference type="Proteomes" id="UP000576225">
    <property type="component" value="Unassembled WGS sequence"/>
</dbReference>
<evidence type="ECO:0000313" key="2">
    <source>
        <dbReference type="Proteomes" id="UP000576225"/>
    </source>
</evidence>
<name>A0A848AUV0_9BACT</name>
<organism evidence="1 2">
    <name type="scientific">Victivallis vadensis</name>
    <dbReference type="NCBI Taxonomy" id="172901"/>
    <lineage>
        <taxon>Bacteria</taxon>
        <taxon>Pseudomonadati</taxon>
        <taxon>Lentisphaerota</taxon>
        <taxon>Lentisphaeria</taxon>
        <taxon>Victivallales</taxon>
        <taxon>Victivallaceae</taxon>
        <taxon>Victivallis</taxon>
    </lineage>
</organism>
<gene>
    <name evidence="1" type="ORF">HF882_08960</name>
</gene>
<accession>A0A848AUV0</accession>
<reference evidence="1 2" key="1">
    <citation type="submission" date="2020-04" db="EMBL/GenBank/DDBJ databases">
        <authorList>
            <person name="Hitch T.C.A."/>
            <person name="Wylensek D."/>
            <person name="Clavel T."/>
        </authorList>
    </citation>
    <scope>NUCLEOTIDE SEQUENCE [LARGE SCALE GENOMIC DNA]</scope>
    <source>
        <strain evidence="1 2">COR2-253-APC-1A</strain>
    </source>
</reference>